<dbReference type="OrthoDB" id="9808140at2"/>
<evidence type="ECO:0000259" key="1">
    <source>
        <dbReference type="Pfam" id="PF08241"/>
    </source>
</evidence>
<dbReference type="InterPro" id="IPR013216">
    <property type="entry name" value="Methyltransf_11"/>
</dbReference>
<protein>
    <submittedName>
        <fullName evidence="2">Class I SAM-dependent methyltransferase</fullName>
    </submittedName>
</protein>
<gene>
    <name evidence="2" type="ORF">DW099_06840</name>
</gene>
<sequence length="204" mass="23756">MMNSKEYFDRTAKEYDEGYDGRFVRCMYPEIVRQVKELQGEDILDIGCGNGNVIKMLEAQRPGHYYGADLSREMLKEARKRVSKEVVLKLADAVDLPFDDESFDIVICNASFHHYEEPKKAISEMNRILRPGGALILGDPTLPLFRRLFNWALKWGKAGDVWIYGKKDILPLFRSGGFDILKWKRINYRAFIFQGRKRENHEGK</sequence>
<comment type="caution">
    <text evidence="2">The sequence shown here is derived from an EMBL/GenBank/DDBJ whole genome shotgun (WGS) entry which is preliminary data.</text>
</comment>
<keyword evidence="3" id="KW-1185">Reference proteome</keyword>
<evidence type="ECO:0000313" key="3">
    <source>
        <dbReference type="Proteomes" id="UP000284841"/>
    </source>
</evidence>
<dbReference type="Gene3D" id="3.40.50.150">
    <property type="entry name" value="Vaccinia Virus protein VP39"/>
    <property type="match status" value="1"/>
</dbReference>
<dbReference type="Pfam" id="PF08241">
    <property type="entry name" value="Methyltransf_11"/>
    <property type="match status" value="1"/>
</dbReference>
<dbReference type="EMBL" id="QRMS01000002">
    <property type="protein sequence ID" value="RHJ88130.1"/>
    <property type="molecule type" value="Genomic_DNA"/>
</dbReference>
<dbReference type="PANTHER" id="PTHR42912:SF80">
    <property type="entry name" value="METHYLTRANSFERASE DOMAIN-CONTAINING PROTEIN"/>
    <property type="match status" value="1"/>
</dbReference>
<organism evidence="2 3">
    <name type="scientific">Emergencia timonensis</name>
    <dbReference type="NCBI Taxonomy" id="1776384"/>
    <lineage>
        <taxon>Bacteria</taxon>
        <taxon>Bacillati</taxon>
        <taxon>Bacillota</taxon>
        <taxon>Clostridia</taxon>
        <taxon>Peptostreptococcales</taxon>
        <taxon>Anaerovoracaceae</taxon>
        <taxon>Emergencia</taxon>
    </lineage>
</organism>
<dbReference type="Proteomes" id="UP000284841">
    <property type="component" value="Unassembled WGS sequence"/>
</dbReference>
<name>A0A415E3D6_9FIRM</name>
<keyword evidence="2" id="KW-0489">Methyltransferase</keyword>
<evidence type="ECO:0000313" key="2">
    <source>
        <dbReference type="EMBL" id="RHJ88130.1"/>
    </source>
</evidence>
<feature type="domain" description="Methyltransferase type 11" evidence="1">
    <location>
        <begin position="44"/>
        <end position="137"/>
    </location>
</feature>
<dbReference type="AlphaFoldDB" id="A0A415E3D6"/>
<dbReference type="GO" id="GO:0008757">
    <property type="term" value="F:S-adenosylmethionine-dependent methyltransferase activity"/>
    <property type="evidence" value="ECO:0007669"/>
    <property type="project" value="InterPro"/>
</dbReference>
<dbReference type="InterPro" id="IPR029063">
    <property type="entry name" value="SAM-dependent_MTases_sf"/>
</dbReference>
<dbReference type="RefSeq" id="WP_118334694.1">
    <property type="nucleotide sequence ID" value="NZ_AP025567.1"/>
</dbReference>
<dbReference type="STRING" id="1776384.GCA_900086585_03697"/>
<keyword evidence="2" id="KW-0808">Transferase</keyword>
<dbReference type="InterPro" id="IPR050508">
    <property type="entry name" value="Methyltransf_Superfamily"/>
</dbReference>
<dbReference type="PANTHER" id="PTHR42912">
    <property type="entry name" value="METHYLTRANSFERASE"/>
    <property type="match status" value="1"/>
</dbReference>
<dbReference type="GO" id="GO:0032259">
    <property type="term" value="P:methylation"/>
    <property type="evidence" value="ECO:0007669"/>
    <property type="project" value="UniProtKB-KW"/>
</dbReference>
<dbReference type="SUPFAM" id="SSF53335">
    <property type="entry name" value="S-adenosyl-L-methionine-dependent methyltransferases"/>
    <property type="match status" value="1"/>
</dbReference>
<dbReference type="CDD" id="cd02440">
    <property type="entry name" value="AdoMet_MTases"/>
    <property type="match status" value="1"/>
</dbReference>
<proteinExistence type="predicted"/>
<accession>A0A415E3D6</accession>
<reference evidence="2 3" key="1">
    <citation type="submission" date="2018-08" db="EMBL/GenBank/DDBJ databases">
        <title>A genome reference for cultivated species of the human gut microbiota.</title>
        <authorList>
            <person name="Zou Y."/>
            <person name="Xue W."/>
            <person name="Luo G."/>
        </authorList>
    </citation>
    <scope>NUCLEOTIDE SEQUENCE [LARGE SCALE GENOMIC DNA]</scope>
    <source>
        <strain evidence="2 3">AM07-24</strain>
    </source>
</reference>